<sequence>MKYIYVTSGTEHYLRQILAENPTEQIMLLQNYSNVVLLHESAEPSVFKEENTFRMLQSKGKIKGFGFVTFEYVMVRDEEVPVFLELYHKMVKPLEETPGLQCFQLGESTKRSQFLILTFWDSEKYYQAFKTTPYHAKVIEMMESNNTQIGFSHIDTYHFPEFAHDAK</sequence>
<evidence type="ECO:0000313" key="2">
    <source>
        <dbReference type="EMBL" id="EUJ25397.1"/>
    </source>
</evidence>
<dbReference type="Gene3D" id="3.30.70.100">
    <property type="match status" value="1"/>
</dbReference>
<dbReference type="SUPFAM" id="SSF54909">
    <property type="entry name" value="Dimeric alpha+beta barrel"/>
    <property type="match status" value="1"/>
</dbReference>
<dbReference type="PROSITE" id="PS51725">
    <property type="entry name" value="ABM"/>
    <property type="match status" value="1"/>
</dbReference>
<dbReference type="InterPro" id="IPR007138">
    <property type="entry name" value="ABM_dom"/>
</dbReference>
<dbReference type="Pfam" id="PF03992">
    <property type="entry name" value="ABM"/>
    <property type="match status" value="1"/>
</dbReference>
<comment type="caution">
    <text evidence="2">The sequence shown here is derived from an EMBL/GenBank/DDBJ whole genome shotgun (WGS) entry which is preliminary data.</text>
</comment>
<dbReference type="InterPro" id="IPR011008">
    <property type="entry name" value="Dimeric_a/b-barrel"/>
</dbReference>
<organism evidence="2 3">
    <name type="scientific">Listeria floridensis FSL S10-1187</name>
    <dbReference type="NCBI Taxonomy" id="1265817"/>
    <lineage>
        <taxon>Bacteria</taxon>
        <taxon>Bacillati</taxon>
        <taxon>Bacillota</taxon>
        <taxon>Bacilli</taxon>
        <taxon>Bacillales</taxon>
        <taxon>Listeriaceae</taxon>
        <taxon>Listeria</taxon>
    </lineage>
</organism>
<reference evidence="2 3" key="1">
    <citation type="journal article" date="2014" name="Int. J. Syst. Evol. Microbiol.">
        <title>Listeria floridensis sp. nov., Listeria aquatica sp. nov., Listeria cornellensis sp. nov., Listeria riparia sp. nov. and Listeria grandensis sp. nov., from agricultural and natural environments.</title>
        <authorList>
            <person name="den Bakker H.C."/>
            <person name="Warchocki S."/>
            <person name="Wright E.M."/>
            <person name="Allred A.F."/>
            <person name="Ahlstrom C."/>
            <person name="Manuel C.S."/>
            <person name="Stasiewicz M.J."/>
            <person name="Burrell A."/>
            <person name="Roof S."/>
            <person name="Strawn L."/>
            <person name="Fortes E.D."/>
            <person name="Nightingale K.K."/>
            <person name="Kephart D."/>
            <person name="Wiedmann M."/>
        </authorList>
    </citation>
    <scope>NUCLEOTIDE SEQUENCE [LARGE SCALE GENOMIC DNA]</scope>
    <source>
        <strain evidence="2 3">FSL S10-1187</strain>
    </source>
</reference>
<evidence type="ECO:0000259" key="1">
    <source>
        <dbReference type="PROSITE" id="PS51725"/>
    </source>
</evidence>
<proteinExistence type="predicted"/>
<dbReference type="Proteomes" id="UP000019249">
    <property type="component" value="Unassembled WGS sequence"/>
</dbReference>
<keyword evidence="3" id="KW-1185">Reference proteome</keyword>
<name>A0ABP3AWG6_9LIST</name>
<accession>A0ABP3AWG6</accession>
<evidence type="ECO:0000313" key="3">
    <source>
        <dbReference type="Proteomes" id="UP000019249"/>
    </source>
</evidence>
<protein>
    <recommendedName>
        <fullName evidence="1">ABM domain-containing protein</fullName>
    </recommendedName>
</protein>
<feature type="domain" description="ABM" evidence="1">
    <location>
        <begin position="67"/>
        <end position="154"/>
    </location>
</feature>
<gene>
    <name evidence="2" type="ORF">MFLO_15508</name>
</gene>
<dbReference type="RefSeq" id="WP_036098565.1">
    <property type="nucleotide sequence ID" value="NZ_AODF01000049.1"/>
</dbReference>
<dbReference type="EMBL" id="AODF01000049">
    <property type="protein sequence ID" value="EUJ25397.1"/>
    <property type="molecule type" value="Genomic_DNA"/>
</dbReference>